<accession>A0A7Y2EBL2</accession>
<dbReference type="AlphaFoldDB" id="A0A7Y2EBL2"/>
<gene>
    <name evidence="4" type="ORF">HKN21_00220</name>
</gene>
<proteinExistence type="predicted"/>
<dbReference type="Gene3D" id="3.20.20.80">
    <property type="entry name" value="Glycosidases"/>
    <property type="match status" value="2"/>
</dbReference>
<reference evidence="4 5" key="1">
    <citation type="submission" date="2020-03" db="EMBL/GenBank/DDBJ databases">
        <title>Metabolic flexibility allows generalist bacteria to become dominant in a frequently disturbed ecosystem.</title>
        <authorList>
            <person name="Chen Y.-J."/>
            <person name="Leung P.M."/>
            <person name="Bay S.K."/>
            <person name="Hugenholtz P."/>
            <person name="Kessler A.J."/>
            <person name="Shelley G."/>
            <person name="Waite D.W."/>
            <person name="Cook P.L."/>
            <person name="Greening C."/>
        </authorList>
    </citation>
    <scope>NUCLEOTIDE SEQUENCE [LARGE SCALE GENOMIC DNA]</scope>
    <source>
        <strain evidence="4">SS_bin_28</strain>
    </source>
</reference>
<comment type="caution">
    <text evidence="4">The sequence shown here is derived from an EMBL/GenBank/DDBJ whole genome shotgun (WGS) entry which is preliminary data.</text>
</comment>
<evidence type="ECO:0000256" key="2">
    <source>
        <dbReference type="SAM" id="SignalP"/>
    </source>
</evidence>
<evidence type="ECO:0000313" key="5">
    <source>
        <dbReference type="Proteomes" id="UP000547674"/>
    </source>
</evidence>
<dbReference type="PANTHER" id="PTHR43405">
    <property type="entry name" value="GLYCOSYL HYDROLASE DIGH"/>
    <property type="match status" value="1"/>
</dbReference>
<keyword evidence="4" id="KW-0378">Hydrolase</keyword>
<dbReference type="InterPro" id="IPR052177">
    <property type="entry name" value="Divisome_Glycosyl_Hydrolase"/>
</dbReference>
<protein>
    <submittedName>
        <fullName evidence="4">Family 10 glycosylhydrolase</fullName>
    </submittedName>
</protein>
<dbReference type="SUPFAM" id="SSF51445">
    <property type="entry name" value="(Trans)glycosidases"/>
    <property type="match status" value="1"/>
</dbReference>
<dbReference type="PANTHER" id="PTHR43405:SF1">
    <property type="entry name" value="GLYCOSYL HYDROLASE DIGH"/>
    <property type="match status" value="1"/>
</dbReference>
<dbReference type="GO" id="GO:0016787">
    <property type="term" value="F:hydrolase activity"/>
    <property type="evidence" value="ECO:0007669"/>
    <property type="project" value="UniProtKB-KW"/>
</dbReference>
<evidence type="ECO:0000259" key="3">
    <source>
        <dbReference type="Pfam" id="PF02638"/>
    </source>
</evidence>
<dbReference type="EMBL" id="JABDJR010000003">
    <property type="protein sequence ID" value="NNF05158.1"/>
    <property type="molecule type" value="Genomic_DNA"/>
</dbReference>
<feature type="domain" description="Glycosyl hydrolase-like 10" evidence="3">
    <location>
        <begin position="102"/>
        <end position="254"/>
    </location>
</feature>
<evidence type="ECO:0000256" key="1">
    <source>
        <dbReference type="ARBA" id="ARBA00022729"/>
    </source>
</evidence>
<evidence type="ECO:0000313" key="4">
    <source>
        <dbReference type="EMBL" id="NNF05158.1"/>
    </source>
</evidence>
<name>A0A7Y2EBL2_UNCEI</name>
<feature type="chain" id="PRO_5030954815" evidence="2">
    <location>
        <begin position="20"/>
        <end position="395"/>
    </location>
</feature>
<dbReference type="InterPro" id="IPR017853">
    <property type="entry name" value="GH"/>
</dbReference>
<feature type="signal peptide" evidence="2">
    <location>
        <begin position="1"/>
        <end position="19"/>
    </location>
</feature>
<dbReference type="Proteomes" id="UP000547674">
    <property type="component" value="Unassembled WGS sequence"/>
</dbReference>
<sequence>MGTFLRFVVGATLFLSVMAASSHSQSAATGFVQNQSLGNLIQASQAPDQTLRSEVAEVSSATKAVTKPFYAVAPGERRALWVVRDAMTSVKLIDKMVVDARQAGVTDLFVQVRGRGDAYYLSKTEPLPATLAKKFDQGKGFDPLERVLQQAQPDMRVHAWINTYLVASKPAHKLRDGHVALENPEWIARTPQGKSMLRMSRSDWKRNLTEGAYLDPAHPNVTPYILRLADELTQKYALDGLHLDYVRYPHMKVGFIEDESERCAMITDMVRQLRMQMRMTRPGMILSAAVKPDPAGARSRYGQDWVRWVEEDLVDVVAPMMYSPSMKIMKGYLRDTKAAVDPSRVWAGIAVYNQSLAAAEQKILEAEMAGMGGISIFSYNSVPQGAKGLKRLNGR</sequence>
<dbReference type="InterPro" id="IPR003790">
    <property type="entry name" value="GHL10"/>
</dbReference>
<keyword evidence="1 2" id="KW-0732">Signal</keyword>
<organism evidence="4 5">
    <name type="scientific">Eiseniibacteriota bacterium</name>
    <dbReference type="NCBI Taxonomy" id="2212470"/>
    <lineage>
        <taxon>Bacteria</taxon>
        <taxon>Candidatus Eiseniibacteriota</taxon>
    </lineage>
</organism>
<dbReference type="Pfam" id="PF02638">
    <property type="entry name" value="GHL10"/>
    <property type="match status" value="1"/>
</dbReference>